<dbReference type="InterPro" id="IPR010998">
    <property type="entry name" value="Integrase_recombinase_N"/>
</dbReference>
<evidence type="ECO:0000256" key="5">
    <source>
        <dbReference type="PROSITE-ProRule" id="PRU01248"/>
    </source>
</evidence>
<comment type="caution">
    <text evidence="8">The sequence shown here is derived from an EMBL/GenBank/DDBJ whole genome shotgun (WGS) entry which is preliminary data.</text>
</comment>
<dbReference type="GO" id="GO:0003677">
    <property type="term" value="F:DNA binding"/>
    <property type="evidence" value="ECO:0007669"/>
    <property type="project" value="UniProtKB-UniRule"/>
</dbReference>
<gene>
    <name evidence="8" type="ORF">IPN91_12555</name>
</gene>
<evidence type="ECO:0000259" key="6">
    <source>
        <dbReference type="PROSITE" id="PS51898"/>
    </source>
</evidence>
<dbReference type="Proteomes" id="UP000709959">
    <property type="component" value="Unassembled WGS sequence"/>
</dbReference>
<evidence type="ECO:0000256" key="3">
    <source>
        <dbReference type="ARBA" id="ARBA00023125"/>
    </source>
</evidence>
<dbReference type="PANTHER" id="PTHR30349:SF41">
    <property type="entry name" value="INTEGRASE_RECOMBINASE PROTEIN MJ0367-RELATED"/>
    <property type="match status" value="1"/>
</dbReference>
<evidence type="ECO:0000313" key="8">
    <source>
        <dbReference type="EMBL" id="MBK8573441.1"/>
    </source>
</evidence>
<evidence type="ECO:0000256" key="4">
    <source>
        <dbReference type="ARBA" id="ARBA00023172"/>
    </source>
</evidence>
<keyword evidence="3 5" id="KW-0238">DNA-binding</keyword>
<dbReference type="Gene3D" id="1.10.443.10">
    <property type="entry name" value="Intergrase catalytic core"/>
    <property type="match status" value="1"/>
</dbReference>
<dbReference type="AlphaFoldDB" id="A0A936K6T4"/>
<evidence type="ECO:0000259" key="7">
    <source>
        <dbReference type="PROSITE" id="PS51900"/>
    </source>
</evidence>
<comment type="similarity">
    <text evidence="1">Belongs to the 'phage' integrase family.</text>
</comment>
<proteinExistence type="inferred from homology"/>
<dbReference type="PROSITE" id="PS51900">
    <property type="entry name" value="CB"/>
    <property type="match status" value="1"/>
</dbReference>
<feature type="domain" description="Tyr recombinase" evidence="6">
    <location>
        <begin position="91"/>
        <end position="277"/>
    </location>
</feature>
<organism evidence="8 9">
    <name type="scientific">Candidatus Geothrix odensensis</name>
    <dbReference type="NCBI Taxonomy" id="2954440"/>
    <lineage>
        <taxon>Bacteria</taxon>
        <taxon>Pseudomonadati</taxon>
        <taxon>Acidobacteriota</taxon>
        <taxon>Holophagae</taxon>
        <taxon>Holophagales</taxon>
        <taxon>Holophagaceae</taxon>
        <taxon>Geothrix</taxon>
    </lineage>
</organism>
<reference evidence="8 9" key="1">
    <citation type="submission" date="2020-10" db="EMBL/GenBank/DDBJ databases">
        <title>Connecting structure to function with the recovery of over 1000 high-quality activated sludge metagenome-assembled genomes encoding full-length rRNA genes using long-read sequencing.</title>
        <authorList>
            <person name="Singleton C.M."/>
            <person name="Petriglieri F."/>
            <person name="Kristensen J.M."/>
            <person name="Kirkegaard R.H."/>
            <person name="Michaelsen T.Y."/>
            <person name="Andersen M.H."/>
            <person name="Karst S.M."/>
            <person name="Dueholm M.S."/>
            <person name="Nielsen P.H."/>
            <person name="Albertsen M."/>
        </authorList>
    </citation>
    <scope>NUCLEOTIDE SEQUENCE [LARGE SCALE GENOMIC DNA]</scope>
    <source>
        <strain evidence="8">OdNE_18-Q3-R46-58_MAXAC.008</strain>
    </source>
</reference>
<dbReference type="Pfam" id="PF00589">
    <property type="entry name" value="Phage_integrase"/>
    <property type="match status" value="1"/>
</dbReference>
<keyword evidence="2" id="KW-0229">DNA integration</keyword>
<evidence type="ECO:0000256" key="1">
    <source>
        <dbReference type="ARBA" id="ARBA00008857"/>
    </source>
</evidence>
<dbReference type="InterPro" id="IPR044068">
    <property type="entry name" value="CB"/>
</dbReference>
<dbReference type="Pfam" id="PF02899">
    <property type="entry name" value="Phage_int_SAM_1"/>
    <property type="match status" value="1"/>
</dbReference>
<keyword evidence="4" id="KW-0233">DNA recombination</keyword>
<accession>A0A936K6T4</accession>
<dbReference type="InterPro" id="IPR050090">
    <property type="entry name" value="Tyrosine_recombinase_XerCD"/>
</dbReference>
<dbReference type="GO" id="GO:0006310">
    <property type="term" value="P:DNA recombination"/>
    <property type="evidence" value="ECO:0007669"/>
    <property type="project" value="UniProtKB-KW"/>
</dbReference>
<sequence length="285" mass="31888">MDSEHTRRAYRRHILEAFRLMGLTNLAEVNAEALIRYREILMADGRGLATHAQALSALRSFLGWCFDMGGLAFPLRVAERLLRVPRADVVRPYQTCTRGEADRLIDAALSLRDRALVLVMLGSGIRVSEVQGLDCSDLVEVDGEPVLWVRKGKGNKDRLVPITEEVSEAIQHYLAAGDRKVGDHGPMFLAEDRGAKTRENQRLSTFGIRYVLKGRVNFAAIAKRITPHALRHTFGMEFQRNSGDLNKTAKVLGHATLVPTLRYTAHLELAELRISLPRWRRGGGS</sequence>
<dbReference type="GO" id="GO:0015074">
    <property type="term" value="P:DNA integration"/>
    <property type="evidence" value="ECO:0007669"/>
    <property type="project" value="UniProtKB-KW"/>
</dbReference>
<dbReference type="PANTHER" id="PTHR30349">
    <property type="entry name" value="PHAGE INTEGRASE-RELATED"/>
    <property type="match status" value="1"/>
</dbReference>
<evidence type="ECO:0000313" key="9">
    <source>
        <dbReference type="Proteomes" id="UP000709959"/>
    </source>
</evidence>
<dbReference type="InterPro" id="IPR013762">
    <property type="entry name" value="Integrase-like_cat_sf"/>
</dbReference>
<protein>
    <submittedName>
        <fullName evidence="8">Tyrosine-type recombinase/integrase</fullName>
    </submittedName>
</protein>
<dbReference type="SUPFAM" id="SSF47823">
    <property type="entry name" value="lambda integrase-like, N-terminal domain"/>
    <property type="match status" value="1"/>
</dbReference>
<dbReference type="PROSITE" id="PS51898">
    <property type="entry name" value="TYR_RECOMBINASE"/>
    <property type="match status" value="1"/>
</dbReference>
<dbReference type="EMBL" id="JADKCH010000018">
    <property type="protein sequence ID" value="MBK8573441.1"/>
    <property type="molecule type" value="Genomic_DNA"/>
</dbReference>
<feature type="domain" description="Core-binding (CB)" evidence="7">
    <location>
        <begin position="1"/>
        <end position="66"/>
    </location>
</feature>
<dbReference type="Gene3D" id="1.10.150.130">
    <property type="match status" value="1"/>
</dbReference>
<dbReference type="SUPFAM" id="SSF56349">
    <property type="entry name" value="DNA breaking-rejoining enzymes"/>
    <property type="match status" value="1"/>
</dbReference>
<evidence type="ECO:0000256" key="2">
    <source>
        <dbReference type="ARBA" id="ARBA00022908"/>
    </source>
</evidence>
<dbReference type="InterPro" id="IPR004107">
    <property type="entry name" value="Integrase_SAM-like_N"/>
</dbReference>
<name>A0A936K6T4_9BACT</name>
<dbReference type="InterPro" id="IPR011010">
    <property type="entry name" value="DNA_brk_join_enz"/>
</dbReference>
<dbReference type="InterPro" id="IPR002104">
    <property type="entry name" value="Integrase_catalytic"/>
</dbReference>